<dbReference type="EMBL" id="JN885136">
    <property type="protein sequence ID" value="AEW87554.1"/>
    <property type="molecule type" value="Genomic_DNA"/>
</dbReference>
<keyword evidence="7 9" id="KW-0118">Viral capsid assembly</keyword>
<evidence type="ECO:0000256" key="6">
    <source>
        <dbReference type="ARBA" id="ARBA00022825"/>
    </source>
</evidence>
<keyword evidence="1 9" id="KW-0597">Phosphoprotein</keyword>
<evidence type="ECO:0000256" key="8">
    <source>
        <dbReference type="ARBA" id="ARBA00023200"/>
    </source>
</evidence>
<feature type="active site" description="Charge relay system" evidence="9">
    <location>
        <position position="113"/>
    </location>
</feature>
<evidence type="ECO:0000313" key="11">
    <source>
        <dbReference type="EMBL" id="AEW87554.1"/>
    </source>
</evidence>
<comment type="function">
    <text evidence="9">Assembly protein: Plays a major role in capsid assembly. Acts as a scaffold protein by binding major capsid protein. Multimerizes in the nucleus such as major capsid protein forms the icosahedral T=16 capsid. Cleaved by assemblin after capsid completion. The cleavages products are evicted from the capsid before or during DNA packaging.</text>
</comment>
<evidence type="ECO:0000256" key="10">
    <source>
        <dbReference type="SAM" id="MobiDB-lite"/>
    </source>
</evidence>
<comment type="PTM">
    <text evidence="9">Capsid scaffolding protein: Capsid scaffolding protein is cleaved by assemblin after formation of the spherical procapsid. As a result, the capsid obtains its mature, icosahedral shape. Cleavages occur at two or more sites: release (R-site) and maturation (M-site).</text>
</comment>
<keyword evidence="2 9" id="KW-1048">Host nucleus</keyword>
<reference evidence="11 12" key="1">
    <citation type="journal article" date="2013" name="J. Virol.">
        <title>Genomic characterization of Japanese macaque rhadinovirus, a novel herpesvirus isolated from a nonhuman primate with a spontaneous inflammatory demyelinating disease.</title>
        <authorList>
            <person name="Estep R.D."/>
            <person name="Hansen S.G."/>
            <person name="Rogers K.S."/>
            <person name="Axthelm M.K."/>
            <person name="Wong S.W."/>
        </authorList>
    </citation>
    <scope>NUCLEOTIDE SEQUENCE [LARGE SCALE GENOMIC DNA]</scope>
    <source>
        <strain evidence="11">3A1</strain>
    </source>
</reference>
<dbReference type="EC" id="3.4.21.97" evidence="9"/>
<feature type="region of interest" description="Disordered" evidence="10">
    <location>
        <begin position="474"/>
        <end position="519"/>
    </location>
</feature>
<dbReference type="InterPro" id="IPR035443">
    <property type="entry name" value="Herpes_virus_sf"/>
</dbReference>
<dbReference type="Gene3D" id="3.20.16.10">
    <property type="entry name" value="Herpesvirus/Caudovirus protease domain"/>
    <property type="match status" value="1"/>
</dbReference>
<feature type="chain" id="PRO_5042301490" description="Assemblin" evidence="9">
    <location>
        <begin position="1"/>
        <end position="229"/>
    </location>
</feature>
<comment type="domain">
    <text evidence="9">Region of interaction between pPR and pAP is called Amino conserved domain (ACD). The region of interaction with major capsid protein is called carboxyl conserved domain (CCD).</text>
</comment>
<keyword evidence="8 9" id="KW-1035">Host cytoplasm</keyword>
<dbReference type="HAMAP" id="MF_04008">
    <property type="entry name" value="HSV_SCAF"/>
    <property type="match status" value="1"/>
</dbReference>
<dbReference type="GO" id="GO:0039708">
    <property type="term" value="P:nuclear capsid assembly"/>
    <property type="evidence" value="ECO:0007669"/>
    <property type="project" value="UniProtKB-ARBA"/>
</dbReference>
<keyword evidence="3 9" id="KW-1188">Viral release from host cell</keyword>
<evidence type="ECO:0000256" key="5">
    <source>
        <dbReference type="ARBA" id="ARBA00022801"/>
    </source>
</evidence>
<dbReference type="GO" id="GO:0042025">
    <property type="term" value="C:host cell nucleus"/>
    <property type="evidence" value="ECO:0007669"/>
    <property type="project" value="UniProtKB-SubCell"/>
</dbReference>
<evidence type="ECO:0000256" key="3">
    <source>
        <dbReference type="ARBA" id="ARBA00022612"/>
    </source>
</evidence>
<comment type="similarity">
    <text evidence="9">Belongs to the herpesviridae capsid scaffolding protein family.</text>
</comment>
<name>G9JM37_9GAMA</name>
<dbReference type="GO" id="GO:0006508">
    <property type="term" value="P:proteolysis"/>
    <property type="evidence" value="ECO:0007669"/>
    <property type="project" value="UniProtKB-KW"/>
</dbReference>
<comment type="caution">
    <text evidence="9">Lacks conserved residue(s) required for the propagation of feature annotation.</text>
</comment>
<feature type="chain" id="PRO_5042301491" description="Assembly protein" evidence="9">
    <location>
        <begin position="230"/>
        <end position="536"/>
    </location>
</feature>
<feature type="compositionally biased region" description="Polar residues" evidence="10">
    <location>
        <begin position="227"/>
        <end position="247"/>
    </location>
</feature>
<dbReference type="MEROPS" id="S21.006"/>
<comment type="subcellular location">
    <molecule>Capsid scaffolding protein</molecule>
    <subcellularLocation>
        <location evidence="9">Host cytoplasm</location>
    </subcellularLocation>
</comment>
<comment type="function">
    <text evidence="9">Assemblin: Protease that plays an essential role in virion assembly within the nucleus. Catalyzes the cleavage of the assembly protein after formation of the spherical procapsid. By that cleavage, the capsid matures and gains its icosahedral shape. The cleavage sites seem to include -Ala-Ser-, -Ala-Ala-, as well as Ala-Thr bonds. Assemblin and cleavages products are evicted from the capsid before or during DNA packaging.</text>
</comment>
<comment type="subunit">
    <molecule>Assembly protein</molecule>
    <text evidence="9">Homomultimer. Interacts with major capsid protein.</text>
</comment>
<evidence type="ECO:0000313" key="12">
    <source>
        <dbReference type="Proteomes" id="UP000133219"/>
    </source>
</evidence>
<evidence type="ECO:0000256" key="7">
    <source>
        <dbReference type="ARBA" id="ARBA00022950"/>
    </source>
</evidence>
<dbReference type="GO" id="GO:0019076">
    <property type="term" value="P:viral release from host cell"/>
    <property type="evidence" value="ECO:0007669"/>
    <property type="project" value="UniProtKB-UniRule"/>
</dbReference>
<organism evidence="11 12">
    <name type="scientific">Macaca fuscata rhadinovirus</name>
    <dbReference type="NCBI Taxonomy" id="272551"/>
    <lineage>
        <taxon>Viruses</taxon>
        <taxon>Duplodnaviria</taxon>
        <taxon>Heunggongvirae</taxon>
        <taxon>Peploviricota</taxon>
        <taxon>Herviviricetes</taxon>
        <taxon>Herpesvirales</taxon>
        <taxon>Orthoherpesviridae</taxon>
        <taxon>Gammaherpesvirinae</taxon>
        <taxon>Rhadinovirus</taxon>
        <taxon>Rhadinovirus macacinegamma11</taxon>
        <taxon>macacine gammaherpesvirus 11</taxon>
    </lineage>
</organism>
<comment type="subunit">
    <molecule>Capsid scaffolding protein</molecule>
    <text evidence="9">Homomultimer. Interacts with major capsid protein.</text>
</comment>
<dbReference type="KEGG" id="vg:3416533"/>
<dbReference type="SUPFAM" id="SSF50789">
    <property type="entry name" value="Herpes virus serine proteinase, assemblin"/>
    <property type="match status" value="1"/>
</dbReference>
<keyword evidence="4 9" id="KW-0645">Protease</keyword>
<proteinExistence type="inferred from homology"/>
<comment type="subcellular location">
    <molecule>Assemblin</molecule>
    <subcellularLocation>
        <location evidence="9">Host nucleus</location>
    </subcellularLocation>
</comment>
<dbReference type="GO" id="GO:0030430">
    <property type="term" value="C:host cell cytoplasm"/>
    <property type="evidence" value="ECO:0007669"/>
    <property type="project" value="UniProtKB-SubCell"/>
</dbReference>
<dbReference type="GO" id="GO:0004252">
    <property type="term" value="F:serine-type endopeptidase activity"/>
    <property type="evidence" value="ECO:0007669"/>
    <property type="project" value="UniProtKB-UniRule"/>
</dbReference>
<dbReference type="Pfam" id="PF00716">
    <property type="entry name" value="Peptidase_S21"/>
    <property type="match status" value="1"/>
</dbReference>
<dbReference type="InterPro" id="IPR001847">
    <property type="entry name" value="Peptidase_S21"/>
</dbReference>
<comment type="function">
    <text evidence="9">Capsid scaffolding protein: Acts as a scaffold protein by binding major capsid protein in the cytoplasm, inducing the nuclear localization of both proteins. Multimerizes in the nucleus such as major capsid protein forms the icosahedral T=16 capsid. Autocatalytic cleavage releases the assembly protein, and subsequently abolishes interaction with major capsid protein. Cleavages products are evicted from the capsid before or during DNA packaging.</text>
</comment>
<accession>G9JM37</accession>
<sequence>MTSVYVGGYVDVVSLPKIEKDLYLEPSIVATLLPYTNPLPINIEHVPEAHVGHTLGLFQVTHGIFCLGKLTSPDFLALASRLAGDSRAAQIQLNPMPRDPLLEMLHTWLPELSLSSLHPEELQDPNHPPAFQHVSLCALGRRRGSIAVYGPDPTWVVSKFDSLTRDEAGKITSKCLDLCERQVTPPEFAAPLETLMAKAIDAGFIRDRTDLLKTDKGVARVARSTYLKASQSPSSQHGGNRDTQTMSALPDDNITIPKSTFLTMVQSSLDHMRNQGQRAYVSAPPSMPATAAYPSWIPPPELTVPSYAPPVAPPFPFQSAFAPQPSPYAATYYSPTYGYAQAPSRHQKRKRDVELSDEPVFPGEEVGIHKDVMALSKNILDIQADLRDLKRAASQTSGEKDTDQRPQPPPVQFSWPQTYASAPYLAYQPQWYPGTDTHLHASQPYQIAQGIQQTQPPPPQPASHHAGLATQPVAPAPAAQESAMSNAVPSASAPRAGACPPLDSDCGQSARAPVEASVQPAPVSQIQKMFCEELLK</sequence>
<feature type="chain" id="PRO_5042301489" description="Capsid scaffolding protein" evidence="9">
    <location>
        <begin position="1"/>
        <end position="536"/>
    </location>
</feature>
<evidence type="ECO:0000256" key="9">
    <source>
        <dbReference type="HAMAP-Rule" id="MF_04008"/>
    </source>
</evidence>
<dbReference type="GeneID" id="3416533"/>
<dbReference type="Proteomes" id="UP000133219">
    <property type="component" value="Segment"/>
</dbReference>
<feature type="site" description="Cleavage; by assemblin; Release site" evidence="9">
    <location>
        <begin position="229"/>
        <end position="230"/>
    </location>
</feature>
<evidence type="ECO:0000256" key="2">
    <source>
        <dbReference type="ARBA" id="ARBA00022562"/>
    </source>
</evidence>
<keyword evidence="5 9" id="KW-0378">Hydrolase</keyword>
<protein>
    <recommendedName>
        <fullName evidence="9">Capsid scaffolding protein</fullName>
    </recommendedName>
    <alternativeName>
        <fullName evidence="9">Protease precursor</fullName>
        <shortName evidence="9">pPR</shortName>
    </alternativeName>
    <component>
        <recommendedName>
            <fullName evidence="9">Assemblin</fullName>
            <ecNumber evidence="9">3.4.21.97</ecNumber>
        </recommendedName>
        <alternativeName>
            <fullName evidence="9">Protease</fullName>
            <shortName evidence="9">Pr</shortName>
        </alternativeName>
    </component>
    <component>
        <recommendedName>
            <fullName evidence="9">Assembly protein</fullName>
            <shortName evidence="9">AP</shortName>
        </recommendedName>
        <alternativeName>
            <fullName evidence="9">Capsid assembly protein</fullName>
        </alternativeName>
    </component>
</protein>
<feature type="active site" description="Charge relay system" evidence="9">
    <location>
        <position position="45"/>
    </location>
</feature>
<evidence type="ECO:0000256" key="1">
    <source>
        <dbReference type="ARBA" id="ARBA00022553"/>
    </source>
</evidence>
<comment type="catalytic activity">
    <reaction evidence="9">
        <text>Cleaves -Ala-|-Ser- and -Ala-|-Ala- bonds in the scaffold protein.</text>
        <dbReference type="EC" id="3.4.21.97"/>
    </reaction>
</comment>
<dbReference type="RefSeq" id="YP_238332.1">
    <property type="nucleotide sequence ID" value="NC_007016.1"/>
</dbReference>
<feature type="region of interest" description="Interaction with major capsid protein" evidence="9">
    <location>
        <begin position="516"/>
        <end position="536"/>
    </location>
</feature>
<comment type="subunit">
    <molecule>Assemblin</molecule>
    <text evidence="9">Exists in a monomer-dimer equilibrium with the dimer being the active species.</text>
</comment>
<keyword evidence="6 9" id="KW-0720">Serine protease</keyword>
<feature type="region of interest" description="Disordered" evidence="10">
    <location>
        <begin position="225"/>
        <end position="252"/>
    </location>
</feature>
<feature type="active site" description="Charge relay system" evidence="9">
    <location>
        <position position="133"/>
    </location>
</feature>
<comment type="subcellular location">
    <molecule>Assembly protein</molecule>
    <subcellularLocation>
        <location evidence="9">Host nucleus</location>
    </subcellularLocation>
</comment>
<evidence type="ECO:0000256" key="4">
    <source>
        <dbReference type="ARBA" id="ARBA00022670"/>
    </source>
</evidence>
<dbReference type="GO" id="GO:0042802">
    <property type="term" value="F:identical protein binding"/>
    <property type="evidence" value="ECO:0007669"/>
    <property type="project" value="UniProtKB-UniRule"/>
</dbReference>
<gene>
    <name evidence="11" type="ORF">JM29</name>
</gene>
<dbReference type="PRINTS" id="PR00236">
    <property type="entry name" value="HSVCAPSIDP40"/>
</dbReference>
<feature type="region of interest" description="Disordered" evidence="10">
    <location>
        <begin position="391"/>
        <end position="415"/>
    </location>
</feature>